<name>A0ABQ5LE19_9GAMM</name>
<dbReference type="SUPFAM" id="SSF51735">
    <property type="entry name" value="NAD(P)-binding Rossmann-fold domains"/>
    <property type="match status" value="1"/>
</dbReference>
<sequence length="279" mass="30831">MRIGFIGAGKVGFTLGKYFTSKGVNVVGYYSQHIDDAREAAAFTQTNYFKDAETLIAACDTLFLTVPDTNIVEVWNEIKHYPISGKNICHCSGALSADILTDLQYYGAHGYSVHPIYAIHDKYTSFQTFSEAYFTVEGCDAHISQITMLIASLGNSVRIMKAENKALYHAASVMVSNLVIALAKTGSDLFSQCGFDAQFSEKAWNALFLGNAENICHSGVSKALTGPLERGDINTIRQHLDCLSDKQREIYVTLSRILLSVAQEKHPDRDYSLIETELK</sequence>
<evidence type="ECO:0000259" key="2">
    <source>
        <dbReference type="Pfam" id="PF10727"/>
    </source>
</evidence>
<dbReference type="Gene3D" id="3.40.50.720">
    <property type="entry name" value="NAD(P)-binding Rossmann-like Domain"/>
    <property type="match status" value="1"/>
</dbReference>
<dbReference type="PANTHER" id="PTHR40459:SF1">
    <property type="entry name" value="CONSERVED HYPOTHETICAL ALANINE AND LEUCINE RICH PROTEIN"/>
    <property type="match status" value="1"/>
</dbReference>
<dbReference type="InterPro" id="IPR037108">
    <property type="entry name" value="TM1727-like_C_sf"/>
</dbReference>
<dbReference type="InterPro" id="IPR019665">
    <property type="entry name" value="OxRdtase/DH_put_Rossmann_dom"/>
</dbReference>
<feature type="domain" description="Putative oxidoreductase/dehydrogenase Rossmann-like" evidence="2">
    <location>
        <begin position="2"/>
        <end position="115"/>
    </location>
</feature>
<comment type="caution">
    <text evidence="4">The sequence shown here is derived from an EMBL/GenBank/DDBJ whole genome shotgun (WGS) entry which is preliminary data.</text>
</comment>
<protein>
    <recommendedName>
        <fullName evidence="6">DUF2520 domain-containing protein</fullName>
    </recommendedName>
</protein>
<dbReference type="InterPro" id="IPR018931">
    <property type="entry name" value="DUF2520"/>
</dbReference>
<proteinExistence type="predicted"/>
<organism evidence="4 5">
    <name type="scientific">Pragia fontium</name>
    <dbReference type="NCBI Taxonomy" id="82985"/>
    <lineage>
        <taxon>Bacteria</taxon>
        <taxon>Pseudomonadati</taxon>
        <taxon>Pseudomonadota</taxon>
        <taxon>Gammaproteobacteria</taxon>
        <taxon>Enterobacterales</taxon>
        <taxon>Budviciaceae</taxon>
        <taxon>Pragia</taxon>
    </lineage>
</organism>
<dbReference type="Gene3D" id="1.10.1040.20">
    <property type="entry name" value="ProC-like, C-terminal domain"/>
    <property type="match status" value="1"/>
</dbReference>
<dbReference type="EMBL" id="BRLJ01000001">
    <property type="protein sequence ID" value="GKX61564.1"/>
    <property type="molecule type" value="Genomic_DNA"/>
</dbReference>
<dbReference type="Proteomes" id="UP001059610">
    <property type="component" value="Unassembled WGS sequence"/>
</dbReference>
<accession>A0ABQ5LE19</accession>
<evidence type="ECO:0000313" key="5">
    <source>
        <dbReference type="Proteomes" id="UP001059610"/>
    </source>
</evidence>
<dbReference type="InterPro" id="IPR008927">
    <property type="entry name" value="6-PGluconate_DH-like_C_sf"/>
</dbReference>
<evidence type="ECO:0008006" key="6">
    <source>
        <dbReference type="Google" id="ProtNLM"/>
    </source>
</evidence>
<evidence type="ECO:0000313" key="4">
    <source>
        <dbReference type="EMBL" id="GKX61564.1"/>
    </source>
</evidence>
<evidence type="ECO:0000259" key="3">
    <source>
        <dbReference type="Pfam" id="PF10728"/>
    </source>
</evidence>
<dbReference type="InterPro" id="IPR036291">
    <property type="entry name" value="NAD(P)-bd_dom_sf"/>
</dbReference>
<keyword evidence="5" id="KW-1185">Reference proteome</keyword>
<dbReference type="Pfam" id="PF10728">
    <property type="entry name" value="DUF2520"/>
    <property type="match status" value="1"/>
</dbReference>
<dbReference type="PANTHER" id="PTHR40459">
    <property type="entry name" value="CONSERVED HYPOTHETICAL ALANINE AND LEUCINE RICH PROTEIN"/>
    <property type="match status" value="1"/>
</dbReference>
<reference evidence="4" key="1">
    <citation type="submission" date="2022-06" db="EMBL/GenBank/DDBJ databases">
        <title>Draft genome sequences of Pragia fontium str. JCM24417.</title>
        <authorList>
            <person name="Wakabayashi Y."/>
            <person name="Kojima K."/>
        </authorList>
    </citation>
    <scope>NUCLEOTIDE SEQUENCE</scope>
    <source>
        <strain evidence="4">JCM 24417</strain>
    </source>
</reference>
<dbReference type="SUPFAM" id="SSF48179">
    <property type="entry name" value="6-phosphogluconate dehydrogenase C-terminal domain-like"/>
    <property type="match status" value="1"/>
</dbReference>
<gene>
    <name evidence="4" type="ORF">SOASR032_01330</name>
</gene>
<dbReference type="RefSeq" id="WP_261821359.1">
    <property type="nucleotide sequence ID" value="NZ_BRLJ01000001.1"/>
</dbReference>
<feature type="domain" description="DUF2520" evidence="3">
    <location>
        <begin position="133"/>
        <end position="256"/>
    </location>
</feature>
<evidence type="ECO:0000256" key="1">
    <source>
        <dbReference type="ARBA" id="ARBA00023002"/>
    </source>
</evidence>
<dbReference type="Pfam" id="PF10727">
    <property type="entry name" value="Rossmann-like"/>
    <property type="match status" value="1"/>
</dbReference>
<keyword evidence="1" id="KW-0560">Oxidoreductase</keyword>